<gene>
    <name evidence="3" type="ORF">AA23TX_07243</name>
</gene>
<dbReference type="AlphaFoldDB" id="A0A6I8LY64"/>
<dbReference type="RefSeq" id="WP_230862908.1">
    <property type="nucleotide sequence ID" value="NZ_CABVGP010000002.1"/>
</dbReference>
<feature type="compositionally biased region" description="Pro residues" evidence="1">
    <location>
        <begin position="138"/>
        <end position="148"/>
    </location>
</feature>
<sequence length="555" mass="58781">MHDGGTPLPDDVRRTMEQSFAGVADGISAGTGAATVSEPGDAGEREATAVANHVTSAPGGPGPGPDFGPVRIHTGPAADAAARSMSAAAYTVGDDITFAAGRYQPGTPAGRALVAHELAHVVQQRRQGALAIQRAPNGDPPEAPPAPPVLGGHPGTTGTVRLYHYGDLENRETFSSPPGYPRLTDYDQGVSQQDAADHTGAPVTANLRYKYELTIDQQYFEKNFRDMGTRKSYSEFGTVEKIPVRYFRRVATLTVSGSGGGGGPIAGGQAPPGAGAGGGGQTSLAKRAGAGAALVILGASVALNSLIERGNARRIQEQFAAREPELAKEQQENPTLGFLVALRFSGGGAGLEGSTASARFESLSWQRGYTRSETEARWNSTPRFGESTYEFVWIDPLVTPSPSVVATPFEKVALARFADISRIGFQKVQFKEWGGFDTNGVNGPIDATKWKRTDARSYRFLVLRMPPRITIRNVVGRPATKDVRSVDVQVAGGSVPAVDLGDATAVAVWPADAATEELFAHTDRVSDKEGKLSPVVNIDRVRWLRPAQVQVVTWL</sequence>
<evidence type="ECO:0000256" key="1">
    <source>
        <dbReference type="SAM" id="MobiDB-lite"/>
    </source>
</evidence>
<feature type="region of interest" description="Disordered" evidence="1">
    <location>
        <begin position="134"/>
        <end position="155"/>
    </location>
</feature>
<accession>A0A6I8LY64</accession>
<organism evidence="3 4">
    <name type="scientific">Amycolatopsis camponoti</name>
    <dbReference type="NCBI Taxonomy" id="2606593"/>
    <lineage>
        <taxon>Bacteria</taxon>
        <taxon>Bacillati</taxon>
        <taxon>Actinomycetota</taxon>
        <taxon>Actinomycetes</taxon>
        <taxon>Pseudonocardiales</taxon>
        <taxon>Pseudonocardiaceae</taxon>
        <taxon>Amycolatopsis</taxon>
    </lineage>
</organism>
<evidence type="ECO:0000313" key="3">
    <source>
        <dbReference type="EMBL" id="VVJ22232.1"/>
    </source>
</evidence>
<evidence type="ECO:0000313" key="4">
    <source>
        <dbReference type="Proteomes" id="UP000399805"/>
    </source>
</evidence>
<keyword evidence="4" id="KW-1185">Reference proteome</keyword>
<reference evidence="3 4" key="1">
    <citation type="submission" date="2019-09" db="EMBL/GenBank/DDBJ databases">
        <authorList>
            <person name="Leyn A S."/>
        </authorList>
    </citation>
    <scope>NUCLEOTIDE SEQUENCE [LARGE SCALE GENOMIC DNA]</scope>
    <source>
        <strain evidence="3">AA231_1</strain>
    </source>
</reference>
<dbReference type="InterPro" id="IPR025295">
    <property type="entry name" value="eCIS_core_dom"/>
</dbReference>
<evidence type="ECO:0000259" key="2">
    <source>
        <dbReference type="Pfam" id="PF13699"/>
    </source>
</evidence>
<proteinExistence type="predicted"/>
<feature type="region of interest" description="Disordered" evidence="1">
    <location>
        <begin position="171"/>
        <end position="201"/>
    </location>
</feature>
<dbReference type="EMBL" id="CABVGP010000002">
    <property type="protein sequence ID" value="VVJ22232.1"/>
    <property type="molecule type" value="Genomic_DNA"/>
</dbReference>
<name>A0A6I8LY64_9PSEU</name>
<feature type="domain" description="eCIS core" evidence="2">
    <location>
        <begin position="64"/>
        <end position="127"/>
    </location>
</feature>
<feature type="region of interest" description="Disordered" evidence="1">
    <location>
        <begin position="258"/>
        <end position="281"/>
    </location>
</feature>
<dbReference type="Pfam" id="PF13699">
    <property type="entry name" value="eCIS_core"/>
    <property type="match status" value="1"/>
</dbReference>
<protein>
    <recommendedName>
        <fullName evidence="2">eCIS core domain-containing protein</fullName>
    </recommendedName>
</protein>
<dbReference type="Proteomes" id="UP000399805">
    <property type="component" value="Unassembled WGS sequence"/>
</dbReference>